<evidence type="ECO:0000256" key="1">
    <source>
        <dbReference type="SAM" id="MobiDB-lite"/>
    </source>
</evidence>
<name>A0A1M5T7U3_9GAMM</name>
<organism evidence="2 3">
    <name type="scientific">Ferrimonas marina</name>
    <dbReference type="NCBI Taxonomy" id="299255"/>
    <lineage>
        <taxon>Bacteria</taxon>
        <taxon>Pseudomonadati</taxon>
        <taxon>Pseudomonadota</taxon>
        <taxon>Gammaproteobacteria</taxon>
        <taxon>Alteromonadales</taxon>
        <taxon>Ferrimonadaceae</taxon>
        <taxon>Ferrimonas</taxon>
    </lineage>
</organism>
<proteinExistence type="predicted"/>
<feature type="compositionally biased region" description="Basic and acidic residues" evidence="1">
    <location>
        <begin position="320"/>
        <end position="349"/>
    </location>
</feature>
<protein>
    <recommendedName>
        <fullName evidence="4">Toprim domain-containing protein</fullName>
    </recommendedName>
</protein>
<dbReference type="RefSeq" id="WP_067663561.1">
    <property type="nucleotide sequence ID" value="NZ_FQXG01000003.1"/>
</dbReference>
<dbReference type="EMBL" id="FQXG01000003">
    <property type="protein sequence ID" value="SHH46433.1"/>
    <property type="molecule type" value="Genomic_DNA"/>
</dbReference>
<sequence length="821" mass="92524">MSLRFTLRENSSGKMARLESPDQDGWEILRNHLTGAEPSEKLANATGFRIGQYAKGGKGQIHAVGMVTLVVKSINDRAAAKLANTDYIFWKIPNTSLTQILLPLSRDVPGEALDGFMKNLCGALNYQFTEKRVKQFSRDISFATENEAFQHHVGNPLDPTKVLPGVARVSYKKLAKHLSKGQARTEILKLMVERGVIQVMDDLGADPQLIESMRNENQHVVPPNNYGKLDFNPGGQLAAKKCFRFFTRQKASPLDVAIALRDDKGFLSNSPMFMCNQGGQKSWGLAQVIIELIRDDPKSKLIRMIGEDACIEEQPTDQSNFRHDKEREEQRKAQQQRAREHAQARNKARQEAEDYFKPCERDHQMVLNYLSSRWGFNPGRLPPTLLWHPGKEYYHDGQVLGSYPAMSAWMVRYDSTKDQFYPVGGHRTFLNPNGTKATYTFQGIERKLPVGKKQITSFEESDGAFTPLSSLGAIKAAGVLAVAEGIESVGPALYMLKIPSISMVNAGRLQDLEPRHLPPEVQHIHVFADLDASGTGLRAAMTLQHRMQNAGIQCDIHLPQYKQFPLIFLPDESKPGITFDDCHRVAEKYAEQGWKCFFIPPQGHKPQESERERLWRVICDGMFALQGSEERVGEFIPAGDIHRLEEGLLFGTDKVGQDRLTLAWSEEVDARMKEAFSEEILDAIKLPETNTPWTDPKKIHELKKARDANERWVDLVVAMSDAFSKLESMGPRSPASEGPLLEEWHQMDNLILRPKRDPKLPKEQVPYSDPRLGFGELDDEGYPFNMGHDFCDAVKERGPAGLPDIKIRRLEQPAPPLDRSA</sequence>
<evidence type="ECO:0000313" key="3">
    <source>
        <dbReference type="Proteomes" id="UP000184268"/>
    </source>
</evidence>
<dbReference type="OrthoDB" id="9792687at2"/>
<dbReference type="Proteomes" id="UP000184268">
    <property type="component" value="Unassembled WGS sequence"/>
</dbReference>
<reference evidence="2 3" key="1">
    <citation type="submission" date="2016-11" db="EMBL/GenBank/DDBJ databases">
        <authorList>
            <person name="Jaros S."/>
            <person name="Januszkiewicz K."/>
            <person name="Wedrychowicz H."/>
        </authorList>
    </citation>
    <scope>NUCLEOTIDE SEQUENCE [LARGE SCALE GENOMIC DNA]</scope>
    <source>
        <strain evidence="2 3">DSM 16917</strain>
    </source>
</reference>
<evidence type="ECO:0000313" key="2">
    <source>
        <dbReference type="EMBL" id="SHH46433.1"/>
    </source>
</evidence>
<keyword evidence="3" id="KW-1185">Reference proteome</keyword>
<accession>A0A1M5T7U3</accession>
<evidence type="ECO:0008006" key="4">
    <source>
        <dbReference type="Google" id="ProtNLM"/>
    </source>
</evidence>
<dbReference type="STRING" id="299255.SAMN02745129_2023"/>
<feature type="region of interest" description="Disordered" evidence="1">
    <location>
        <begin position="313"/>
        <end position="349"/>
    </location>
</feature>
<dbReference type="AlphaFoldDB" id="A0A1M5T7U3"/>
<gene>
    <name evidence="2" type="ORF">SAMN02745129_2023</name>
</gene>